<organism evidence="17 18">
    <name type="scientific">Blastomyces parvus</name>
    <dbReference type="NCBI Taxonomy" id="2060905"/>
    <lineage>
        <taxon>Eukaryota</taxon>
        <taxon>Fungi</taxon>
        <taxon>Dikarya</taxon>
        <taxon>Ascomycota</taxon>
        <taxon>Pezizomycotina</taxon>
        <taxon>Eurotiomycetes</taxon>
        <taxon>Eurotiomycetidae</taxon>
        <taxon>Onygenales</taxon>
        <taxon>Ajellomycetaceae</taxon>
        <taxon>Blastomyces</taxon>
    </lineage>
</organism>
<name>A0A2B7WGK7_9EURO</name>
<evidence type="ECO:0000313" key="18">
    <source>
        <dbReference type="Proteomes" id="UP000224080"/>
    </source>
</evidence>
<protein>
    <recommendedName>
        <fullName evidence="9 13">Ribulose-phosphate 3-epimerase</fullName>
        <ecNumber evidence="8 13">5.1.3.1</ecNumber>
    </recommendedName>
</protein>
<dbReference type="FunFam" id="3.20.20.70:FF:000130">
    <property type="entry name" value="Ribulose-phosphate 3-epimerase"/>
    <property type="match status" value="1"/>
</dbReference>
<evidence type="ECO:0000256" key="2">
    <source>
        <dbReference type="ARBA" id="ARBA00001936"/>
    </source>
</evidence>
<comment type="pathway">
    <text evidence="6">Carbohydrate degradation; pentose phosphate pathway; D-xylulose 5-phosphate from D-ribulose 5-phosphate (non-oxidative stage): step 1/1.</text>
</comment>
<comment type="cofactor">
    <cofactor evidence="4">
        <name>Zn(2+)</name>
        <dbReference type="ChEBI" id="CHEBI:29105"/>
    </cofactor>
</comment>
<proteinExistence type="inferred from homology"/>
<feature type="binding site" evidence="15">
    <location>
        <position position="211"/>
    </location>
    <ligand>
        <name>a divalent metal cation</name>
        <dbReference type="ChEBI" id="CHEBI:60240"/>
    </ligand>
</feature>
<evidence type="ECO:0000256" key="15">
    <source>
        <dbReference type="PIRSR" id="PIRSR001461-2"/>
    </source>
</evidence>
<dbReference type="Pfam" id="PF00834">
    <property type="entry name" value="Ribul_P_3_epim"/>
    <property type="match status" value="1"/>
</dbReference>
<dbReference type="Gene3D" id="3.20.20.70">
    <property type="entry name" value="Aldolase class I"/>
    <property type="match status" value="1"/>
</dbReference>
<dbReference type="PIRSF" id="PIRSF001461">
    <property type="entry name" value="RPE"/>
    <property type="match status" value="1"/>
</dbReference>
<dbReference type="HAMAP" id="MF_02227">
    <property type="entry name" value="RPE"/>
    <property type="match status" value="1"/>
</dbReference>
<sequence>MAPPTIIAPSILSADFAALGAACSDVMKWGADWIHVDIMDGHFVPNITFGPPVVAKIRKHVADPDKHAEKRTFNEKGTFDCHMMIAEPQKWVQKFKDAGCNMYCFHYEAAIASTAAKDPTDESTTRRTSPTELIRYIHDTGMLAGIAIKPDTDVDVLWDILDKKNDKLDLPDMVLIMTVNPGFGGQKFMESQLKKVRALREKYPEINIQVDGGLGEGTVDLAAEAGANVIVAGSAVFEAQDPGQAITMLRDAVEDQRRKTDI</sequence>
<evidence type="ECO:0000256" key="14">
    <source>
        <dbReference type="PIRSR" id="PIRSR001461-1"/>
    </source>
</evidence>
<keyword evidence="15" id="KW-0862">Zinc</keyword>
<keyword evidence="11 13" id="KW-0413">Isomerase</keyword>
<comment type="cofactor">
    <cofactor evidence="2">
        <name>Mn(2+)</name>
        <dbReference type="ChEBI" id="CHEBI:29035"/>
    </cofactor>
</comment>
<feature type="active site" description="Proton acceptor" evidence="14">
    <location>
        <position position="37"/>
    </location>
</feature>
<evidence type="ECO:0000256" key="3">
    <source>
        <dbReference type="ARBA" id="ARBA00001941"/>
    </source>
</evidence>
<dbReference type="EMBL" id="PDNC01000202">
    <property type="protein sequence ID" value="PGG95875.1"/>
    <property type="molecule type" value="Genomic_DNA"/>
</dbReference>
<evidence type="ECO:0000313" key="17">
    <source>
        <dbReference type="EMBL" id="PGG95875.1"/>
    </source>
</evidence>
<dbReference type="STRING" id="2060905.A0A2B7WGK7"/>
<evidence type="ECO:0000256" key="7">
    <source>
        <dbReference type="ARBA" id="ARBA00009541"/>
    </source>
</evidence>
<comment type="cofactor">
    <cofactor evidence="15">
        <name>a divalent metal cation</name>
        <dbReference type="ChEBI" id="CHEBI:60240"/>
    </cofactor>
    <text evidence="15">Binds 1 divalent metal cation per subunit.</text>
</comment>
<dbReference type="UniPathway" id="UPA00115">
    <property type="reaction ID" value="UER00411"/>
</dbReference>
<reference evidence="17 18" key="1">
    <citation type="submission" date="2017-10" db="EMBL/GenBank/DDBJ databases">
        <title>Comparative genomics in systemic dimorphic fungi from Ajellomycetaceae.</title>
        <authorList>
            <person name="Munoz J.F."/>
            <person name="Mcewen J.G."/>
            <person name="Clay O.K."/>
            <person name="Cuomo C.A."/>
        </authorList>
    </citation>
    <scope>NUCLEOTIDE SEQUENCE [LARGE SCALE GENOMIC DNA]</scope>
    <source>
        <strain evidence="17 18">UAMH130</strain>
    </source>
</reference>
<evidence type="ECO:0000256" key="13">
    <source>
        <dbReference type="PIRNR" id="PIRNR001461"/>
    </source>
</evidence>
<feature type="binding site" evidence="16">
    <location>
        <begin position="182"/>
        <end position="185"/>
    </location>
    <ligand>
        <name>substrate</name>
    </ligand>
</feature>
<evidence type="ECO:0000256" key="8">
    <source>
        <dbReference type="ARBA" id="ARBA00013188"/>
    </source>
</evidence>
<gene>
    <name evidence="17" type="ORF">GX51_08082</name>
</gene>
<dbReference type="NCBIfam" id="NF004076">
    <property type="entry name" value="PRK05581.1-4"/>
    <property type="match status" value="1"/>
</dbReference>
<evidence type="ECO:0000256" key="12">
    <source>
        <dbReference type="ARBA" id="ARBA00023285"/>
    </source>
</evidence>
<evidence type="ECO:0000256" key="9">
    <source>
        <dbReference type="ARBA" id="ARBA00013920"/>
    </source>
</evidence>
<evidence type="ECO:0000256" key="11">
    <source>
        <dbReference type="ARBA" id="ARBA00023235"/>
    </source>
</evidence>
<dbReference type="GO" id="GO:0005975">
    <property type="term" value="P:carbohydrate metabolic process"/>
    <property type="evidence" value="ECO:0007669"/>
    <property type="project" value="InterPro"/>
</dbReference>
<dbReference type="Proteomes" id="UP000224080">
    <property type="component" value="Unassembled WGS sequence"/>
</dbReference>
<dbReference type="InterPro" id="IPR026019">
    <property type="entry name" value="Ribul_P_3_epim"/>
</dbReference>
<dbReference type="CDD" id="cd00429">
    <property type="entry name" value="RPE"/>
    <property type="match status" value="1"/>
</dbReference>
<evidence type="ECO:0000256" key="10">
    <source>
        <dbReference type="ARBA" id="ARBA00022723"/>
    </source>
</evidence>
<evidence type="ECO:0000256" key="1">
    <source>
        <dbReference type="ARBA" id="ARBA00001782"/>
    </source>
</evidence>
<comment type="caution">
    <text evidence="17">The sequence shown here is derived from an EMBL/GenBank/DDBJ whole genome shotgun (WGS) entry which is preliminary data.</text>
</comment>
<dbReference type="InterPro" id="IPR000056">
    <property type="entry name" value="Ribul_P_3_epim-like"/>
</dbReference>
<feature type="binding site" evidence="15">
    <location>
        <position position="82"/>
    </location>
    <ligand>
        <name>a divalent metal cation</name>
        <dbReference type="ChEBI" id="CHEBI:60240"/>
    </ligand>
</feature>
<feature type="binding site" evidence="16">
    <location>
        <position position="82"/>
    </location>
    <ligand>
        <name>substrate</name>
    </ligand>
</feature>
<evidence type="ECO:0000256" key="16">
    <source>
        <dbReference type="PIRSR" id="PIRSR001461-3"/>
    </source>
</evidence>
<dbReference type="InterPro" id="IPR011060">
    <property type="entry name" value="RibuloseP-bd_barrel"/>
</dbReference>
<dbReference type="AlphaFoldDB" id="A0A2B7WGK7"/>
<keyword evidence="10 15" id="KW-0479">Metal-binding</keyword>
<feature type="active site" description="Proton donor" evidence="14">
    <location>
        <position position="211"/>
    </location>
</feature>
<keyword evidence="13" id="KW-0119">Carbohydrate metabolism</keyword>
<comment type="cofactor">
    <cofactor evidence="3">
        <name>Co(2+)</name>
        <dbReference type="ChEBI" id="CHEBI:48828"/>
    </cofactor>
</comment>
<keyword evidence="12 15" id="KW-0170">Cobalt</keyword>
<keyword evidence="18" id="KW-1185">Reference proteome</keyword>
<dbReference type="InterPro" id="IPR013785">
    <property type="entry name" value="Aldolase_TIM"/>
</dbReference>
<dbReference type="SUPFAM" id="SSF51366">
    <property type="entry name" value="Ribulose-phoshate binding barrel"/>
    <property type="match status" value="1"/>
</dbReference>
<comment type="similarity">
    <text evidence="7 13">Belongs to the ribulose-phosphate 3-epimerase family.</text>
</comment>
<dbReference type="GO" id="GO:0006098">
    <property type="term" value="P:pentose-phosphate shunt"/>
    <property type="evidence" value="ECO:0007669"/>
    <property type="project" value="UniProtKB-UniPathway"/>
</dbReference>
<comment type="cofactor">
    <cofactor evidence="5">
        <name>Fe(2+)</name>
        <dbReference type="ChEBI" id="CHEBI:29033"/>
    </cofactor>
</comment>
<dbReference type="OrthoDB" id="1927044at2759"/>
<feature type="binding site" evidence="16">
    <location>
        <position position="10"/>
    </location>
    <ligand>
        <name>substrate</name>
    </ligand>
</feature>
<dbReference type="PROSITE" id="PS01085">
    <property type="entry name" value="RIBUL_P_3_EPIMER_1"/>
    <property type="match status" value="1"/>
</dbReference>
<dbReference type="EC" id="5.1.3.1" evidence="8 13"/>
<dbReference type="PANTHER" id="PTHR11749">
    <property type="entry name" value="RIBULOSE-5-PHOSPHATE-3-EPIMERASE"/>
    <property type="match status" value="1"/>
</dbReference>
<dbReference type="PROSITE" id="PS01086">
    <property type="entry name" value="RIBUL_P_3_EPIMER_2"/>
    <property type="match status" value="1"/>
</dbReference>
<feature type="binding site" evidence="15">
    <location>
        <position position="37"/>
    </location>
    <ligand>
        <name>a divalent metal cation</name>
        <dbReference type="ChEBI" id="CHEBI:60240"/>
    </ligand>
</feature>
<evidence type="ECO:0000256" key="5">
    <source>
        <dbReference type="ARBA" id="ARBA00001954"/>
    </source>
</evidence>
<feature type="binding site" evidence="16">
    <location>
        <position position="213"/>
    </location>
    <ligand>
        <name>substrate</name>
    </ligand>
</feature>
<dbReference type="GO" id="GO:0046872">
    <property type="term" value="F:metal ion binding"/>
    <property type="evidence" value="ECO:0007669"/>
    <property type="project" value="UniProtKB-KW"/>
</dbReference>
<comment type="catalytic activity">
    <reaction evidence="1 13">
        <text>D-ribulose 5-phosphate = D-xylulose 5-phosphate</text>
        <dbReference type="Rhea" id="RHEA:13677"/>
        <dbReference type="ChEBI" id="CHEBI:57737"/>
        <dbReference type="ChEBI" id="CHEBI:58121"/>
        <dbReference type="EC" id="5.1.3.1"/>
    </reaction>
</comment>
<evidence type="ECO:0000256" key="6">
    <source>
        <dbReference type="ARBA" id="ARBA00005016"/>
    </source>
</evidence>
<dbReference type="GO" id="GO:0004750">
    <property type="term" value="F:D-ribulose-phosphate 3-epimerase activity"/>
    <property type="evidence" value="ECO:0007669"/>
    <property type="project" value="UniProtKB-EC"/>
</dbReference>
<feature type="binding site" evidence="15">
    <location>
        <position position="35"/>
    </location>
    <ligand>
        <name>a divalent metal cation</name>
        <dbReference type="ChEBI" id="CHEBI:60240"/>
    </ligand>
</feature>
<evidence type="ECO:0000256" key="4">
    <source>
        <dbReference type="ARBA" id="ARBA00001947"/>
    </source>
</evidence>
<accession>A0A2B7WGK7</accession>
<keyword evidence="15" id="KW-0464">Manganese</keyword>
<feature type="binding site" evidence="16">
    <location>
        <begin position="233"/>
        <end position="234"/>
    </location>
    <ligand>
        <name>substrate</name>
    </ligand>
</feature>